<dbReference type="PANTHER" id="PTHR33405">
    <property type="entry name" value="PROTEIN FLX-LIKE 2"/>
    <property type="match status" value="1"/>
</dbReference>
<sequence length="122" mass="13605">MAGRGRIAPHIFQVHDAQPPLLGPPLHVVHILDETLQDRLVVHHRKIHDLLADNQHVVATHAALKQELNASHNKLVTHVALKQELDASHNELVVAENIAARARAERDVEVREVLERSVKAEA</sequence>
<evidence type="ECO:0000256" key="3">
    <source>
        <dbReference type="ARBA" id="ARBA00022782"/>
    </source>
</evidence>
<gene>
    <name evidence="6" type="ORF">KSP39_PZI008404</name>
</gene>
<evidence type="ECO:0000256" key="1">
    <source>
        <dbReference type="ARBA" id="ARBA00005405"/>
    </source>
</evidence>
<accession>A0AAP0BP47</accession>
<dbReference type="InterPro" id="IPR040353">
    <property type="entry name" value="FLX/FLX-like"/>
</dbReference>
<comment type="similarity">
    <text evidence="1">Belongs to the FLX family.</text>
</comment>
<evidence type="ECO:0000256" key="2">
    <source>
        <dbReference type="ARBA" id="ARBA00022473"/>
    </source>
</evidence>
<evidence type="ECO:0000256" key="5">
    <source>
        <dbReference type="ARBA" id="ARBA00023089"/>
    </source>
</evidence>
<organism evidence="6 7">
    <name type="scientific">Platanthera zijinensis</name>
    <dbReference type="NCBI Taxonomy" id="2320716"/>
    <lineage>
        <taxon>Eukaryota</taxon>
        <taxon>Viridiplantae</taxon>
        <taxon>Streptophyta</taxon>
        <taxon>Embryophyta</taxon>
        <taxon>Tracheophyta</taxon>
        <taxon>Spermatophyta</taxon>
        <taxon>Magnoliopsida</taxon>
        <taxon>Liliopsida</taxon>
        <taxon>Asparagales</taxon>
        <taxon>Orchidaceae</taxon>
        <taxon>Orchidoideae</taxon>
        <taxon>Orchideae</taxon>
        <taxon>Orchidinae</taxon>
        <taxon>Platanthera</taxon>
    </lineage>
</organism>
<reference evidence="6 7" key="1">
    <citation type="journal article" date="2022" name="Nat. Plants">
        <title>Genomes of leafy and leafless Platanthera orchids illuminate the evolution of mycoheterotrophy.</title>
        <authorList>
            <person name="Li M.H."/>
            <person name="Liu K.W."/>
            <person name="Li Z."/>
            <person name="Lu H.C."/>
            <person name="Ye Q.L."/>
            <person name="Zhang D."/>
            <person name="Wang J.Y."/>
            <person name="Li Y.F."/>
            <person name="Zhong Z.M."/>
            <person name="Liu X."/>
            <person name="Yu X."/>
            <person name="Liu D.K."/>
            <person name="Tu X.D."/>
            <person name="Liu B."/>
            <person name="Hao Y."/>
            <person name="Liao X.Y."/>
            <person name="Jiang Y.T."/>
            <person name="Sun W.H."/>
            <person name="Chen J."/>
            <person name="Chen Y.Q."/>
            <person name="Ai Y."/>
            <person name="Zhai J.W."/>
            <person name="Wu S.S."/>
            <person name="Zhou Z."/>
            <person name="Hsiao Y.Y."/>
            <person name="Wu W.L."/>
            <person name="Chen Y.Y."/>
            <person name="Lin Y.F."/>
            <person name="Hsu J.L."/>
            <person name="Li C.Y."/>
            <person name="Wang Z.W."/>
            <person name="Zhao X."/>
            <person name="Zhong W.Y."/>
            <person name="Ma X.K."/>
            <person name="Ma L."/>
            <person name="Huang J."/>
            <person name="Chen G.Z."/>
            <person name="Huang M.Z."/>
            <person name="Huang L."/>
            <person name="Peng D.H."/>
            <person name="Luo Y.B."/>
            <person name="Zou S.Q."/>
            <person name="Chen S.P."/>
            <person name="Lan S."/>
            <person name="Tsai W.C."/>
            <person name="Van de Peer Y."/>
            <person name="Liu Z.J."/>
        </authorList>
    </citation>
    <scope>NUCLEOTIDE SEQUENCE [LARGE SCALE GENOMIC DNA]</scope>
    <source>
        <strain evidence="6">Lor287</strain>
    </source>
</reference>
<keyword evidence="3" id="KW-0221">Differentiation</keyword>
<dbReference type="AlphaFoldDB" id="A0AAP0BP47"/>
<dbReference type="GO" id="GO:0030154">
    <property type="term" value="P:cell differentiation"/>
    <property type="evidence" value="ECO:0007669"/>
    <property type="project" value="UniProtKB-KW"/>
</dbReference>
<keyword evidence="5" id="KW-0287">Flowering</keyword>
<keyword evidence="7" id="KW-1185">Reference proteome</keyword>
<keyword evidence="2" id="KW-0217">Developmental protein</keyword>
<evidence type="ECO:0000256" key="4">
    <source>
        <dbReference type="ARBA" id="ARBA00023054"/>
    </source>
</evidence>
<dbReference type="EMBL" id="JBBWWQ010000006">
    <property type="protein sequence ID" value="KAK8944177.1"/>
    <property type="molecule type" value="Genomic_DNA"/>
</dbReference>
<dbReference type="Proteomes" id="UP001418222">
    <property type="component" value="Unassembled WGS sequence"/>
</dbReference>
<proteinExistence type="inferred from homology"/>
<dbReference type="PANTHER" id="PTHR33405:SF17">
    <property type="entry name" value="PROTEIN FLC EXPRESSOR"/>
    <property type="match status" value="1"/>
</dbReference>
<comment type="caution">
    <text evidence="6">The sequence shown here is derived from an EMBL/GenBank/DDBJ whole genome shotgun (WGS) entry which is preliminary data.</text>
</comment>
<evidence type="ECO:0000313" key="6">
    <source>
        <dbReference type="EMBL" id="KAK8944177.1"/>
    </source>
</evidence>
<keyword evidence="4" id="KW-0175">Coiled coil</keyword>
<dbReference type="GO" id="GO:0009908">
    <property type="term" value="P:flower development"/>
    <property type="evidence" value="ECO:0007669"/>
    <property type="project" value="UniProtKB-KW"/>
</dbReference>
<protein>
    <submittedName>
        <fullName evidence="6">Uncharacterized protein</fullName>
    </submittedName>
</protein>
<evidence type="ECO:0000313" key="7">
    <source>
        <dbReference type="Proteomes" id="UP001418222"/>
    </source>
</evidence>
<name>A0AAP0BP47_9ASPA</name>